<protein>
    <recommendedName>
        <fullName evidence="4">Lipoprotein</fullName>
    </recommendedName>
</protein>
<name>A0ABS8A5D6_9FLAO</name>
<feature type="signal peptide" evidence="1">
    <location>
        <begin position="1"/>
        <end position="20"/>
    </location>
</feature>
<organism evidence="2 3">
    <name type="scientific">Chryseobacterium tagetis</name>
    <dbReference type="NCBI Taxonomy" id="2801334"/>
    <lineage>
        <taxon>Bacteria</taxon>
        <taxon>Pseudomonadati</taxon>
        <taxon>Bacteroidota</taxon>
        <taxon>Flavobacteriia</taxon>
        <taxon>Flavobacteriales</taxon>
        <taxon>Weeksellaceae</taxon>
        <taxon>Chryseobacterium group</taxon>
        <taxon>Chryseobacterium</taxon>
    </lineage>
</organism>
<keyword evidence="3" id="KW-1185">Reference proteome</keyword>
<evidence type="ECO:0000313" key="3">
    <source>
        <dbReference type="Proteomes" id="UP000618240"/>
    </source>
</evidence>
<proteinExistence type="predicted"/>
<keyword evidence="1" id="KW-0732">Signal</keyword>
<comment type="caution">
    <text evidence="2">The sequence shown here is derived from an EMBL/GenBank/DDBJ whole genome shotgun (WGS) entry which is preliminary data.</text>
</comment>
<dbReference type="Proteomes" id="UP000618240">
    <property type="component" value="Unassembled WGS sequence"/>
</dbReference>
<dbReference type="EMBL" id="JAERSE020000005">
    <property type="protein sequence ID" value="MCA6069187.1"/>
    <property type="molecule type" value="Genomic_DNA"/>
</dbReference>
<sequence length="190" mass="21862">MKRIILFLMLSLLLSLNSCGLGDKSYPEEVFEKVKLNSNKIPDGFRKHFTEIRAHLKAGNLVIVTPQNEVKKVNATEYVANHYVHLFDDDIIAVQELKPDKETKDILAAALDMFRYADDIYKTDFPRIAKMIDDKKPDQEIDAAIDELDRTKGPILDKKYDKVHYMILPYADKHGVKYKILETPAPLNDQ</sequence>
<feature type="chain" id="PRO_5046504828" description="Lipoprotein" evidence="1">
    <location>
        <begin position="21"/>
        <end position="190"/>
    </location>
</feature>
<dbReference type="RefSeq" id="WP_225690372.1">
    <property type="nucleotide sequence ID" value="NZ_JAERSE020000005.1"/>
</dbReference>
<gene>
    <name evidence="2" type="ORF">JI747_018625</name>
</gene>
<evidence type="ECO:0000256" key="1">
    <source>
        <dbReference type="SAM" id="SignalP"/>
    </source>
</evidence>
<evidence type="ECO:0008006" key="4">
    <source>
        <dbReference type="Google" id="ProtNLM"/>
    </source>
</evidence>
<accession>A0ABS8A5D6</accession>
<reference evidence="2 3" key="1">
    <citation type="submission" date="2021-09" db="EMBL/GenBank/DDBJ databases">
        <title>Genome sequencing and assembly of Chryseobacterium sp. RG1.</title>
        <authorList>
            <person name="Chhetri G."/>
        </authorList>
    </citation>
    <scope>NUCLEOTIDE SEQUENCE [LARGE SCALE GENOMIC DNA]</scope>
    <source>
        <strain evidence="2 3">RG1</strain>
    </source>
</reference>
<evidence type="ECO:0000313" key="2">
    <source>
        <dbReference type="EMBL" id="MCA6069187.1"/>
    </source>
</evidence>